<gene>
    <name evidence="1" type="ORF">E5336_02700</name>
</gene>
<evidence type="ECO:0000313" key="1">
    <source>
        <dbReference type="EMBL" id="TGY66718.1"/>
    </source>
</evidence>
<dbReference type="Proteomes" id="UP000308836">
    <property type="component" value="Unassembled WGS sequence"/>
</dbReference>
<evidence type="ECO:0000313" key="2">
    <source>
        <dbReference type="Proteomes" id="UP000308836"/>
    </source>
</evidence>
<proteinExistence type="predicted"/>
<comment type="caution">
    <text evidence="1">The sequence shown here is derived from an EMBL/GenBank/DDBJ whole genome shotgun (WGS) entry which is preliminary data.</text>
</comment>
<dbReference type="EMBL" id="SRYG01000004">
    <property type="protein sequence ID" value="TGY66718.1"/>
    <property type="molecule type" value="Genomic_DNA"/>
</dbReference>
<accession>A0AC61R9C3</accession>
<protein>
    <submittedName>
        <fullName evidence="1">Uncharacterized protein</fullName>
    </submittedName>
</protein>
<sequence length="63" mass="6878">MLKTNEVEEMEANEKTSVDEWRFGSVLMTFISLLAGAVLILCVVAIAMMACSIVLNNSIWIAG</sequence>
<name>A0AC61R9C3_9FIRM</name>
<organism evidence="1 2">
    <name type="scientific">Dubosiella muris</name>
    <dbReference type="NCBI Taxonomy" id="3038133"/>
    <lineage>
        <taxon>Bacteria</taxon>
        <taxon>Bacillati</taxon>
        <taxon>Bacillota</taxon>
        <taxon>Erysipelotrichia</taxon>
        <taxon>Erysipelotrichales</taxon>
        <taxon>Erysipelotrichaceae</taxon>
        <taxon>Dubosiella</taxon>
    </lineage>
</organism>
<keyword evidence="2" id="KW-1185">Reference proteome</keyword>
<reference evidence="1" key="1">
    <citation type="submission" date="2019-04" db="EMBL/GenBank/DDBJ databases">
        <title>Microbes associate with the intestines of laboratory mice.</title>
        <authorList>
            <person name="Navarre W."/>
            <person name="Wong E."/>
            <person name="Huang K."/>
            <person name="Tropini C."/>
            <person name="Ng K."/>
            <person name="Yu B."/>
        </authorList>
    </citation>
    <scope>NUCLEOTIDE SEQUENCE</scope>
    <source>
        <strain evidence="1">NM09_H32</strain>
    </source>
</reference>